<accession>U1PCV3</accession>
<sequence>MKYRVCRPSEHQAQAKEHTMRALFIKEFQELKRDRRTLAMIIMLPLLLLLVFGYAANFSVDHINVKVLGPQASSTVSYLKSLPGADKFNFVADTSASPSPAQAQKLLRSPSGDVVVIPKAKAGTLSERVDVYLNGAKLFTAQSAKADLVQMQANDMRTQLKQLSAAATQAQQAAQGLRTNPAQAAQAAQAAKAQSQKLQALAKQAQETNTNWIKVEFNPDLKTSWVMIPGLIGLVMAVIGTLITSIGMVREREAGTLEQLAVMPIKAHSIIAGKISPYFMLAIVDMSAVALAGVYLFDIPFNGQLWLFALAGVLFLGVVLGLGVLISTVSQTTAQAVQMAIMTIIPQTLLSGLVFPLESMATWVRCIGYLLPLTWFVQVSRGVMLNGSNAVQLWLPLSIMALQCVVLFGAATARLTRSLRSI</sequence>
<evidence type="ECO:0000313" key="12">
    <source>
        <dbReference type="Proteomes" id="UP000016481"/>
    </source>
</evidence>
<dbReference type="PANTHER" id="PTHR30294:SF29">
    <property type="entry name" value="MULTIDRUG ABC TRANSPORTER PERMEASE YBHS-RELATED"/>
    <property type="match status" value="1"/>
</dbReference>
<dbReference type="AlphaFoldDB" id="U1PCV3"/>
<evidence type="ECO:0000313" key="11">
    <source>
        <dbReference type="EMBL" id="ERH14525.1"/>
    </source>
</evidence>
<proteinExistence type="inferred from homology"/>
<protein>
    <submittedName>
        <fullName evidence="11">Putative ABC transporter</fullName>
    </submittedName>
</protein>
<evidence type="ECO:0000256" key="7">
    <source>
        <dbReference type="ARBA" id="ARBA00023136"/>
    </source>
</evidence>
<evidence type="ECO:0000256" key="6">
    <source>
        <dbReference type="ARBA" id="ARBA00022989"/>
    </source>
</evidence>
<comment type="caution">
    <text evidence="11">The sequence shown here is derived from an EMBL/GenBank/DDBJ whole genome shotgun (WGS) entry which is preliminary data.</text>
</comment>
<comment type="similarity">
    <text evidence="2">Belongs to the ABC-2 integral membrane protein family.</text>
</comment>
<feature type="transmembrane region" description="Helical" evidence="9">
    <location>
        <begin position="391"/>
        <end position="413"/>
    </location>
</feature>
<keyword evidence="7 9" id="KW-0472">Membrane</keyword>
<keyword evidence="4" id="KW-1003">Cell membrane</keyword>
<feature type="transmembrane region" description="Helical" evidence="9">
    <location>
        <begin position="225"/>
        <end position="249"/>
    </location>
</feature>
<evidence type="ECO:0000256" key="9">
    <source>
        <dbReference type="SAM" id="Phobius"/>
    </source>
</evidence>
<name>U1PCV3_9ACTO</name>
<dbReference type="Pfam" id="PF12698">
    <property type="entry name" value="ABC2_membrane_3"/>
    <property type="match status" value="1"/>
</dbReference>
<dbReference type="EMBL" id="AWSC01000066">
    <property type="protein sequence ID" value="ERH14525.1"/>
    <property type="molecule type" value="Genomic_DNA"/>
</dbReference>
<dbReference type="InterPro" id="IPR013525">
    <property type="entry name" value="ABC2_TM"/>
</dbReference>
<keyword evidence="5 9" id="KW-0812">Transmembrane</keyword>
<dbReference type="PANTHER" id="PTHR30294">
    <property type="entry name" value="MEMBRANE COMPONENT OF ABC TRANSPORTER YHHJ-RELATED"/>
    <property type="match status" value="1"/>
</dbReference>
<evidence type="ECO:0000256" key="2">
    <source>
        <dbReference type="ARBA" id="ARBA00007783"/>
    </source>
</evidence>
<dbReference type="InterPro" id="IPR047817">
    <property type="entry name" value="ABC2_TM_bact-type"/>
</dbReference>
<dbReference type="PATRIC" id="fig|1321817.3.peg.1500"/>
<dbReference type="InterPro" id="IPR051449">
    <property type="entry name" value="ABC-2_transporter_component"/>
</dbReference>
<evidence type="ECO:0000256" key="3">
    <source>
        <dbReference type="ARBA" id="ARBA00022448"/>
    </source>
</evidence>
<feature type="coiled-coil region" evidence="8">
    <location>
        <begin position="153"/>
        <end position="211"/>
    </location>
</feature>
<gene>
    <name evidence="11" type="ORF">HMPREF1978_01703</name>
</gene>
<keyword evidence="8" id="KW-0175">Coiled coil</keyword>
<feature type="transmembrane region" description="Helical" evidence="9">
    <location>
        <begin position="38"/>
        <end position="56"/>
    </location>
</feature>
<dbReference type="GO" id="GO:0005886">
    <property type="term" value="C:plasma membrane"/>
    <property type="evidence" value="ECO:0007669"/>
    <property type="project" value="UniProtKB-SubCell"/>
</dbReference>
<dbReference type="PROSITE" id="PS51012">
    <property type="entry name" value="ABC_TM2"/>
    <property type="match status" value="1"/>
</dbReference>
<dbReference type="GO" id="GO:0140359">
    <property type="term" value="F:ABC-type transporter activity"/>
    <property type="evidence" value="ECO:0007669"/>
    <property type="project" value="InterPro"/>
</dbReference>
<dbReference type="HOGENOM" id="CLU_039483_8_0_11"/>
<reference evidence="11 12" key="1">
    <citation type="submission" date="2013-08" db="EMBL/GenBank/DDBJ databases">
        <authorList>
            <person name="Weinstock G."/>
            <person name="Sodergren E."/>
            <person name="Wylie T."/>
            <person name="Fulton L."/>
            <person name="Fulton R."/>
            <person name="Fronick C."/>
            <person name="O'Laughlin M."/>
            <person name="Godfrey J."/>
            <person name="Miner T."/>
            <person name="Herter B."/>
            <person name="Appelbaum E."/>
            <person name="Cordes M."/>
            <person name="Lek S."/>
            <person name="Wollam A."/>
            <person name="Pepin K.H."/>
            <person name="Palsikar V.B."/>
            <person name="Mitreva M."/>
            <person name="Wilson R.K."/>
        </authorList>
    </citation>
    <scope>NUCLEOTIDE SEQUENCE [LARGE SCALE GENOMIC DNA]</scope>
    <source>
        <strain evidence="11 12">F0530</strain>
    </source>
</reference>
<feature type="transmembrane region" description="Helical" evidence="9">
    <location>
        <begin position="278"/>
        <end position="297"/>
    </location>
</feature>
<evidence type="ECO:0000259" key="10">
    <source>
        <dbReference type="PROSITE" id="PS51012"/>
    </source>
</evidence>
<feature type="transmembrane region" description="Helical" evidence="9">
    <location>
        <begin position="348"/>
        <end position="371"/>
    </location>
</feature>
<keyword evidence="3" id="KW-0813">Transport</keyword>
<organism evidence="11 12">
    <name type="scientific">Actinomyces graevenitzii F0530</name>
    <dbReference type="NCBI Taxonomy" id="1321817"/>
    <lineage>
        <taxon>Bacteria</taxon>
        <taxon>Bacillati</taxon>
        <taxon>Actinomycetota</taxon>
        <taxon>Actinomycetes</taxon>
        <taxon>Actinomycetales</taxon>
        <taxon>Actinomycetaceae</taxon>
        <taxon>Actinomyces</taxon>
    </lineage>
</organism>
<dbReference type="Proteomes" id="UP000016481">
    <property type="component" value="Unassembled WGS sequence"/>
</dbReference>
<feature type="transmembrane region" description="Helical" evidence="9">
    <location>
        <begin position="303"/>
        <end position="327"/>
    </location>
</feature>
<keyword evidence="6 9" id="KW-1133">Transmembrane helix</keyword>
<evidence type="ECO:0000256" key="8">
    <source>
        <dbReference type="SAM" id="Coils"/>
    </source>
</evidence>
<evidence type="ECO:0000256" key="4">
    <source>
        <dbReference type="ARBA" id="ARBA00022475"/>
    </source>
</evidence>
<comment type="subcellular location">
    <subcellularLocation>
        <location evidence="1">Cell membrane</location>
        <topology evidence="1">Multi-pass membrane protein</topology>
    </subcellularLocation>
</comment>
<evidence type="ECO:0000256" key="1">
    <source>
        <dbReference type="ARBA" id="ARBA00004651"/>
    </source>
</evidence>
<evidence type="ECO:0000256" key="5">
    <source>
        <dbReference type="ARBA" id="ARBA00022692"/>
    </source>
</evidence>
<feature type="domain" description="ABC transmembrane type-2" evidence="10">
    <location>
        <begin position="182"/>
        <end position="418"/>
    </location>
</feature>